<feature type="transmembrane region" description="Helical" evidence="8">
    <location>
        <begin position="276"/>
        <end position="294"/>
    </location>
</feature>
<proteinExistence type="inferred from homology"/>
<dbReference type="GO" id="GO:0005789">
    <property type="term" value="C:endoplasmic reticulum membrane"/>
    <property type="evidence" value="ECO:0007669"/>
    <property type="project" value="TreeGrafter"/>
</dbReference>
<gene>
    <name evidence="9" type="ORF">A3Q56_07258</name>
</gene>
<dbReference type="AlphaFoldDB" id="A0A177AT89"/>
<sequence>MEYLLKTIVYGNEIIIEEPESASFKTNTKNLLFCSISLIAIYVTWGMLQERIMTTAYEAKTYDVVLKEYETIKKKIEDPQFIIFYSRLFAFTSSALCIIYKKWKNQSKNEYGTAPFHLYSLCAFSNVVSSWFQYEALQYISFPMQVVSKSTKLIPVMLVGFILLNNRYKLYEYITAITITIGAVIFKLKSNDSFINDSTESLSSGILLIIGYLLFDAFTSNWQQKLFVRYRVNSVDMLCAITFFALQMTGVSYLTKESVDGNISNFISNYSFLKDLLVICTCSAFGQLIILYTIKKHGAIIFTIIMIVRQIIAIFLSRLIIFCTRSMSNCHQNF</sequence>
<dbReference type="EMBL" id="LWCA01001482">
    <property type="protein sequence ID" value="OAF65030.1"/>
    <property type="molecule type" value="Genomic_DNA"/>
</dbReference>
<dbReference type="InterPro" id="IPR037185">
    <property type="entry name" value="EmrE-like"/>
</dbReference>
<feature type="transmembrane region" description="Helical" evidence="8">
    <location>
        <begin position="198"/>
        <end position="215"/>
    </location>
</feature>
<dbReference type="InterPro" id="IPR013657">
    <property type="entry name" value="SCL35B1-4/HUT1"/>
</dbReference>
<dbReference type="OrthoDB" id="10035043at2759"/>
<keyword evidence="6 8" id="KW-0472">Membrane</keyword>
<evidence type="ECO:0000313" key="10">
    <source>
        <dbReference type="Proteomes" id="UP000078046"/>
    </source>
</evidence>
<keyword evidence="5 8" id="KW-1133">Transmembrane helix</keyword>
<evidence type="ECO:0000256" key="6">
    <source>
        <dbReference type="ARBA" id="ARBA00023136"/>
    </source>
</evidence>
<evidence type="ECO:0000256" key="5">
    <source>
        <dbReference type="ARBA" id="ARBA00022989"/>
    </source>
</evidence>
<accession>A0A177AT89</accession>
<feature type="transmembrane region" description="Helical" evidence="8">
    <location>
        <begin position="235"/>
        <end position="255"/>
    </location>
</feature>
<feature type="transmembrane region" description="Helical" evidence="8">
    <location>
        <begin position="82"/>
        <end position="101"/>
    </location>
</feature>
<dbReference type="Proteomes" id="UP000078046">
    <property type="component" value="Unassembled WGS sequence"/>
</dbReference>
<evidence type="ECO:0000313" key="9">
    <source>
        <dbReference type="EMBL" id="OAF65030.1"/>
    </source>
</evidence>
<reference evidence="9 10" key="1">
    <citation type="submission" date="2016-04" db="EMBL/GenBank/DDBJ databases">
        <title>The genome of Intoshia linei affirms orthonectids as highly simplified spiralians.</title>
        <authorList>
            <person name="Mikhailov K.V."/>
            <person name="Slusarev G.S."/>
            <person name="Nikitin M.A."/>
            <person name="Logacheva M.D."/>
            <person name="Penin A."/>
            <person name="Aleoshin V."/>
            <person name="Panchin Y.V."/>
        </authorList>
    </citation>
    <scope>NUCLEOTIDE SEQUENCE [LARGE SCALE GENOMIC DNA]</scope>
    <source>
        <strain evidence="9">Intl2013</strain>
        <tissue evidence="9">Whole animal</tissue>
    </source>
</reference>
<protein>
    <recommendedName>
        <fullName evidence="7">Adenosine 3'-phospho 5'-phosphosulfate transporter 1</fullName>
    </recommendedName>
</protein>
<evidence type="ECO:0000256" key="3">
    <source>
        <dbReference type="ARBA" id="ARBA00022448"/>
    </source>
</evidence>
<evidence type="ECO:0000256" key="8">
    <source>
        <dbReference type="SAM" id="Phobius"/>
    </source>
</evidence>
<evidence type="ECO:0000256" key="1">
    <source>
        <dbReference type="ARBA" id="ARBA00004141"/>
    </source>
</evidence>
<evidence type="ECO:0000256" key="7">
    <source>
        <dbReference type="ARBA" id="ARBA00039668"/>
    </source>
</evidence>
<comment type="subcellular location">
    <subcellularLocation>
        <location evidence="1">Membrane</location>
        <topology evidence="1">Multi-pass membrane protein</topology>
    </subcellularLocation>
</comment>
<organism evidence="9 10">
    <name type="scientific">Intoshia linei</name>
    <dbReference type="NCBI Taxonomy" id="1819745"/>
    <lineage>
        <taxon>Eukaryota</taxon>
        <taxon>Metazoa</taxon>
        <taxon>Spiralia</taxon>
        <taxon>Lophotrochozoa</taxon>
        <taxon>Mesozoa</taxon>
        <taxon>Orthonectida</taxon>
        <taxon>Rhopaluridae</taxon>
        <taxon>Intoshia</taxon>
    </lineage>
</organism>
<feature type="transmembrane region" description="Helical" evidence="8">
    <location>
        <begin position="30"/>
        <end position="48"/>
    </location>
</feature>
<evidence type="ECO:0000256" key="4">
    <source>
        <dbReference type="ARBA" id="ARBA00022692"/>
    </source>
</evidence>
<dbReference type="SUPFAM" id="SSF103481">
    <property type="entry name" value="Multidrug resistance efflux transporter EmrE"/>
    <property type="match status" value="1"/>
</dbReference>
<name>A0A177AT89_9BILA</name>
<evidence type="ECO:0000256" key="2">
    <source>
        <dbReference type="ARBA" id="ARBA00010694"/>
    </source>
</evidence>
<feature type="transmembrane region" description="Helical" evidence="8">
    <location>
        <begin position="170"/>
        <end position="186"/>
    </location>
</feature>
<feature type="transmembrane region" description="Helical" evidence="8">
    <location>
        <begin position="116"/>
        <end position="134"/>
    </location>
</feature>
<comment type="similarity">
    <text evidence="2">Belongs to the nucleotide-sugar transporter family. SLC35B subfamily.</text>
</comment>
<dbReference type="Pfam" id="PF08449">
    <property type="entry name" value="UAA"/>
    <property type="match status" value="1"/>
</dbReference>
<comment type="caution">
    <text evidence="9">The sequence shown here is derived from an EMBL/GenBank/DDBJ whole genome shotgun (WGS) entry which is preliminary data.</text>
</comment>
<keyword evidence="4 8" id="KW-0812">Transmembrane</keyword>
<feature type="transmembrane region" description="Helical" evidence="8">
    <location>
        <begin position="300"/>
        <end position="321"/>
    </location>
</feature>
<dbReference type="GO" id="GO:0000139">
    <property type="term" value="C:Golgi membrane"/>
    <property type="evidence" value="ECO:0007669"/>
    <property type="project" value="TreeGrafter"/>
</dbReference>
<keyword evidence="10" id="KW-1185">Reference proteome</keyword>
<keyword evidence="3" id="KW-0813">Transport</keyword>
<dbReference type="GO" id="GO:0046964">
    <property type="term" value="F:3'-phosphoadenosine 5'-phosphosulfate transmembrane transporter activity"/>
    <property type="evidence" value="ECO:0007669"/>
    <property type="project" value="TreeGrafter"/>
</dbReference>
<dbReference type="PANTHER" id="PTHR10778">
    <property type="entry name" value="SOLUTE CARRIER FAMILY 35 MEMBER B"/>
    <property type="match status" value="1"/>
</dbReference>
<dbReference type="PANTHER" id="PTHR10778:SF13">
    <property type="entry name" value="ADENOSINE 3'-PHOSPHO 5'-PHOSPHOSULFATE TRANSPORTER 1"/>
    <property type="match status" value="1"/>
</dbReference>